<comment type="caution">
    <text evidence="2">The sequence shown here is derived from an EMBL/GenBank/DDBJ whole genome shotgun (WGS) entry which is preliminary data.</text>
</comment>
<accession>A0AAD5M545</accession>
<evidence type="ECO:0000313" key="3">
    <source>
        <dbReference type="Proteomes" id="UP001209570"/>
    </source>
</evidence>
<sequence length="105" mass="12045">MELLAIGGPDAIDAEQQWMEMNRRQQTLLATRRRRRRQRRRQLQERVKELDHQVQLLRVAVEQADADEGDENEDVGERVSKDERSSIAVLLWESSVLAAPTPAAG</sequence>
<feature type="coiled-coil region" evidence="1">
    <location>
        <begin position="33"/>
        <end position="67"/>
    </location>
</feature>
<dbReference type="AlphaFoldDB" id="A0AAD5M545"/>
<keyword evidence="1" id="KW-0175">Coiled coil</keyword>
<keyword evidence="3" id="KW-1185">Reference proteome</keyword>
<dbReference type="Proteomes" id="UP001209570">
    <property type="component" value="Unassembled WGS sequence"/>
</dbReference>
<organism evidence="2 3">
    <name type="scientific">Pythium insidiosum</name>
    <name type="common">Pythiosis disease agent</name>
    <dbReference type="NCBI Taxonomy" id="114742"/>
    <lineage>
        <taxon>Eukaryota</taxon>
        <taxon>Sar</taxon>
        <taxon>Stramenopiles</taxon>
        <taxon>Oomycota</taxon>
        <taxon>Peronosporomycetes</taxon>
        <taxon>Pythiales</taxon>
        <taxon>Pythiaceae</taxon>
        <taxon>Pythium</taxon>
    </lineage>
</organism>
<protein>
    <submittedName>
        <fullName evidence="2">Uncharacterized protein</fullName>
    </submittedName>
</protein>
<evidence type="ECO:0000313" key="2">
    <source>
        <dbReference type="EMBL" id="KAJ0404789.1"/>
    </source>
</evidence>
<gene>
    <name evidence="2" type="ORF">P43SY_003465</name>
</gene>
<dbReference type="EMBL" id="JAKCXM010000056">
    <property type="protein sequence ID" value="KAJ0404789.1"/>
    <property type="molecule type" value="Genomic_DNA"/>
</dbReference>
<name>A0AAD5M545_PYTIN</name>
<evidence type="ECO:0000256" key="1">
    <source>
        <dbReference type="SAM" id="Coils"/>
    </source>
</evidence>
<proteinExistence type="predicted"/>
<reference evidence="2" key="1">
    <citation type="submission" date="2021-12" db="EMBL/GenBank/DDBJ databases">
        <title>Prjna785345.</title>
        <authorList>
            <person name="Rujirawat T."/>
            <person name="Krajaejun T."/>
        </authorList>
    </citation>
    <scope>NUCLEOTIDE SEQUENCE</scope>
    <source>
        <strain evidence="2">Pi057C3</strain>
    </source>
</reference>